<comment type="subcellular location">
    <subcellularLocation>
        <location evidence="2">Nucleus</location>
    </subcellularLocation>
</comment>
<dbReference type="STRING" id="29170.A0A368H7Y7"/>
<comment type="caution">
    <text evidence="9">The sequence shown here is derived from an EMBL/GenBank/DDBJ whole genome shotgun (WGS) entry which is preliminary data.</text>
</comment>
<evidence type="ECO:0000256" key="1">
    <source>
        <dbReference type="ARBA" id="ARBA00001968"/>
    </source>
</evidence>
<dbReference type="OrthoDB" id="5874107at2759"/>
<name>A0A368H7Y7_ANCCA</name>
<dbReference type="GO" id="GO:0046872">
    <property type="term" value="F:metal ion binding"/>
    <property type="evidence" value="ECO:0007669"/>
    <property type="project" value="UniProtKB-KW"/>
</dbReference>
<comment type="cofactor">
    <cofactor evidence="1">
        <name>a divalent metal cation</name>
        <dbReference type="ChEBI" id="CHEBI:60240"/>
    </cofactor>
</comment>
<dbReference type="GO" id="GO:0016787">
    <property type="term" value="F:hydrolase activity"/>
    <property type="evidence" value="ECO:0007669"/>
    <property type="project" value="UniProtKB-KW"/>
</dbReference>
<dbReference type="InterPro" id="IPR045249">
    <property type="entry name" value="HARBI1-like"/>
</dbReference>
<dbReference type="PANTHER" id="PTHR22930:SF85">
    <property type="entry name" value="GH03217P-RELATED"/>
    <property type="match status" value="1"/>
</dbReference>
<evidence type="ECO:0000313" key="10">
    <source>
        <dbReference type="Proteomes" id="UP000252519"/>
    </source>
</evidence>
<dbReference type="AlphaFoldDB" id="A0A368H7Y7"/>
<comment type="similarity">
    <text evidence="3">Belongs to the HARBI1 family.</text>
</comment>
<dbReference type="InterPro" id="IPR027806">
    <property type="entry name" value="HARBI1_dom"/>
</dbReference>
<keyword evidence="6" id="KW-0378">Hydrolase</keyword>
<accession>A0A368H7Y7</accession>
<dbReference type="PANTHER" id="PTHR22930">
    <property type="match status" value="1"/>
</dbReference>
<gene>
    <name evidence="9" type="ORF">ANCCAN_01078</name>
</gene>
<evidence type="ECO:0000256" key="7">
    <source>
        <dbReference type="ARBA" id="ARBA00023242"/>
    </source>
</evidence>
<keyword evidence="10" id="KW-1185">Reference proteome</keyword>
<evidence type="ECO:0000256" key="3">
    <source>
        <dbReference type="ARBA" id="ARBA00006958"/>
    </source>
</evidence>
<dbReference type="Proteomes" id="UP000252519">
    <property type="component" value="Unassembled WGS sequence"/>
</dbReference>
<keyword evidence="4" id="KW-0540">Nuclease</keyword>
<evidence type="ECO:0000256" key="4">
    <source>
        <dbReference type="ARBA" id="ARBA00022722"/>
    </source>
</evidence>
<keyword evidence="7" id="KW-0539">Nucleus</keyword>
<sequence length="378" mass="43533">MDVEELETVLESLETLEELVEEGASMSGTRAYVREEHAVFLETRFRTFDEYLVKRRPEGFLDFIRLLPNEFEDLYERIGARLKEQRLRFVAEEGTFSSFALDHGCGKQNVSDVVKEVTEAIIAGLYTDAFPPLTRRRFEDAAQKTQERYDYPRAVGFMDGKHIGIKKPARSGSTFWNYQNYYSIILLALCDCDYRIMCFDIGAPGRAGDARVFRNSAAKRYLDRNDDLFPPTRNLGNVGAVQYHILVDGGFGQGRFVRPYTQAEASTPEKRRFNSKLSGARRMVESTFGILAQRFQILQTCIALDPDRVARLVTSLMILHNLLPRRRDLLRGVNRYPEQRRGFFRPLEPIHHLEGSNAAKLARNRICQHYVDKYGPVH</sequence>
<keyword evidence="5" id="KW-0479">Metal-binding</keyword>
<evidence type="ECO:0000256" key="6">
    <source>
        <dbReference type="ARBA" id="ARBA00022801"/>
    </source>
</evidence>
<protein>
    <recommendedName>
        <fullName evidence="8">DDE Tnp4 domain-containing protein</fullName>
    </recommendedName>
</protein>
<dbReference type="Pfam" id="PF13359">
    <property type="entry name" value="DDE_Tnp_4"/>
    <property type="match status" value="1"/>
</dbReference>
<organism evidence="9 10">
    <name type="scientific">Ancylostoma caninum</name>
    <name type="common">Dog hookworm</name>
    <dbReference type="NCBI Taxonomy" id="29170"/>
    <lineage>
        <taxon>Eukaryota</taxon>
        <taxon>Metazoa</taxon>
        <taxon>Ecdysozoa</taxon>
        <taxon>Nematoda</taxon>
        <taxon>Chromadorea</taxon>
        <taxon>Rhabditida</taxon>
        <taxon>Rhabditina</taxon>
        <taxon>Rhabditomorpha</taxon>
        <taxon>Strongyloidea</taxon>
        <taxon>Ancylostomatidae</taxon>
        <taxon>Ancylostomatinae</taxon>
        <taxon>Ancylostoma</taxon>
    </lineage>
</organism>
<evidence type="ECO:0000256" key="5">
    <source>
        <dbReference type="ARBA" id="ARBA00022723"/>
    </source>
</evidence>
<evidence type="ECO:0000259" key="8">
    <source>
        <dbReference type="Pfam" id="PF13359"/>
    </source>
</evidence>
<proteinExistence type="inferred from homology"/>
<evidence type="ECO:0000256" key="2">
    <source>
        <dbReference type="ARBA" id="ARBA00004123"/>
    </source>
</evidence>
<feature type="domain" description="DDE Tnp4" evidence="8">
    <location>
        <begin position="158"/>
        <end position="321"/>
    </location>
</feature>
<evidence type="ECO:0000313" key="9">
    <source>
        <dbReference type="EMBL" id="RCN52702.1"/>
    </source>
</evidence>
<dbReference type="GO" id="GO:0005634">
    <property type="term" value="C:nucleus"/>
    <property type="evidence" value="ECO:0007669"/>
    <property type="project" value="UniProtKB-SubCell"/>
</dbReference>
<reference evidence="9 10" key="1">
    <citation type="submission" date="2014-10" db="EMBL/GenBank/DDBJ databases">
        <title>Draft genome of the hookworm Ancylostoma caninum.</title>
        <authorList>
            <person name="Mitreva M."/>
        </authorList>
    </citation>
    <scope>NUCLEOTIDE SEQUENCE [LARGE SCALE GENOMIC DNA]</scope>
    <source>
        <strain evidence="9 10">Baltimore</strain>
    </source>
</reference>
<dbReference type="GO" id="GO:0004518">
    <property type="term" value="F:nuclease activity"/>
    <property type="evidence" value="ECO:0007669"/>
    <property type="project" value="UniProtKB-KW"/>
</dbReference>
<dbReference type="EMBL" id="JOJR01000005">
    <property type="protein sequence ID" value="RCN52702.1"/>
    <property type="molecule type" value="Genomic_DNA"/>
</dbReference>